<dbReference type="PIRSF" id="PIRSF006205">
    <property type="entry name" value="Dxp_reductismrs"/>
    <property type="match status" value="1"/>
</dbReference>
<evidence type="ECO:0000256" key="7">
    <source>
        <dbReference type="ARBA" id="ARBA00023229"/>
    </source>
</evidence>
<dbReference type="PANTHER" id="PTHR30525:SF0">
    <property type="entry name" value="1-DEOXY-D-XYLULOSE 5-PHOSPHATE REDUCTOISOMERASE, CHLOROPLASTIC"/>
    <property type="match status" value="1"/>
</dbReference>
<comment type="caution">
    <text evidence="9">Lacks conserved residue(s) required for the propagation of feature annotation.</text>
</comment>
<dbReference type="RefSeq" id="WP_189576500.1">
    <property type="nucleotide sequence ID" value="NZ_BMXU01000002.1"/>
</dbReference>
<comment type="similarity">
    <text evidence="2 9">Belongs to the DXR family.</text>
</comment>
<dbReference type="SUPFAM" id="SSF51735">
    <property type="entry name" value="NAD(P)-binding Rossmann-fold domains"/>
    <property type="match status" value="1"/>
</dbReference>
<feature type="binding site" evidence="9">
    <location>
        <position position="15"/>
    </location>
    <ligand>
        <name>NADPH</name>
        <dbReference type="ChEBI" id="CHEBI:57783"/>
    </ligand>
</feature>
<evidence type="ECO:0000256" key="3">
    <source>
        <dbReference type="ARBA" id="ARBA00022723"/>
    </source>
</evidence>
<dbReference type="InterPro" id="IPR003821">
    <property type="entry name" value="DXP_reductoisomerase"/>
</dbReference>
<feature type="binding site" evidence="9">
    <location>
        <position position="202"/>
    </location>
    <ligand>
        <name>1-deoxy-D-xylulose 5-phosphate</name>
        <dbReference type="ChEBI" id="CHEBI:57792"/>
    </ligand>
</feature>
<dbReference type="Pfam" id="PF02670">
    <property type="entry name" value="DXP_reductoisom"/>
    <property type="match status" value="1"/>
</dbReference>
<feature type="binding site" evidence="9">
    <location>
        <position position="220"/>
    </location>
    <ligand>
        <name>1-deoxy-D-xylulose 5-phosphate</name>
        <dbReference type="ChEBI" id="CHEBI:57792"/>
    </ligand>
</feature>
<evidence type="ECO:0000256" key="4">
    <source>
        <dbReference type="ARBA" id="ARBA00022857"/>
    </source>
</evidence>
<comment type="caution">
    <text evidence="11">The sequence shown here is derived from an EMBL/GenBank/DDBJ whole genome shotgun (WGS) entry which is preliminary data.</text>
</comment>
<evidence type="ECO:0000313" key="11">
    <source>
        <dbReference type="EMBL" id="MFC3303705.1"/>
    </source>
</evidence>
<feature type="binding site" evidence="9">
    <location>
        <position position="155"/>
    </location>
    <ligand>
        <name>1-deoxy-D-xylulose 5-phosphate</name>
        <dbReference type="ChEBI" id="CHEBI:57792"/>
    </ligand>
</feature>
<dbReference type="SUPFAM" id="SSF55347">
    <property type="entry name" value="Glyceraldehyde-3-phosphate dehydrogenase-like, C-terminal domain"/>
    <property type="match status" value="1"/>
</dbReference>
<feature type="binding site" evidence="9">
    <location>
        <position position="215"/>
    </location>
    <ligand>
        <name>1-deoxy-D-xylulose 5-phosphate</name>
        <dbReference type="ChEBI" id="CHEBI:57792"/>
    </ligand>
</feature>
<dbReference type="PROSITE" id="PS51082">
    <property type="entry name" value="WH2"/>
    <property type="match status" value="1"/>
</dbReference>
<dbReference type="EC" id="1.1.1.267" evidence="9"/>
<dbReference type="SUPFAM" id="SSF69055">
    <property type="entry name" value="1-deoxy-D-xylulose-5-phosphate reductoisomerase, C-terminal domain"/>
    <property type="match status" value="1"/>
</dbReference>
<feature type="binding site" evidence="9">
    <location>
        <position position="154"/>
    </location>
    <ligand>
        <name>1-deoxy-D-xylulose 5-phosphate</name>
        <dbReference type="ChEBI" id="CHEBI:57792"/>
    </ligand>
</feature>
<evidence type="ECO:0000313" key="12">
    <source>
        <dbReference type="Proteomes" id="UP001595607"/>
    </source>
</evidence>
<evidence type="ECO:0000256" key="6">
    <source>
        <dbReference type="ARBA" id="ARBA00023211"/>
    </source>
</evidence>
<dbReference type="Pfam" id="PF08436">
    <property type="entry name" value="DXP_redisom_C"/>
    <property type="match status" value="1"/>
</dbReference>
<keyword evidence="3 9" id="KW-0479">Metal-binding</keyword>
<reference evidence="12" key="1">
    <citation type="journal article" date="2019" name="Int. J. Syst. Evol. Microbiol.">
        <title>The Global Catalogue of Microorganisms (GCM) 10K type strain sequencing project: providing services to taxonomists for standard genome sequencing and annotation.</title>
        <authorList>
            <consortium name="The Broad Institute Genomics Platform"/>
            <consortium name="The Broad Institute Genome Sequencing Center for Infectious Disease"/>
            <person name="Wu L."/>
            <person name="Ma J."/>
        </authorList>
    </citation>
    <scope>NUCLEOTIDE SEQUENCE [LARGE SCALE GENOMIC DNA]</scope>
    <source>
        <strain evidence="12">KCTC 22245</strain>
    </source>
</reference>
<dbReference type="NCBIfam" id="TIGR00243">
    <property type="entry name" value="Dxr"/>
    <property type="match status" value="1"/>
</dbReference>
<organism evidence="11 12">
    <name type="scientific">Parvularcula lutaonensis</name>
    <dbReference type="NCBI Taxonomy" id="491923"/>
    <lineage>
        <taxon>Bacteria</taxon>
        <taxon>Pseudomonadati</taxon>
        <taxon>Pseudomonadota</taxon>
        <taxon>Alphaproteobacteria</taxon>
        <taxon>Parvularculales</taxon>
        <taxon>Parvularculaceae</taxon>
        <taxon>Parvularcula</taxon>
    </lineage>
</organism>
<feature type="binding site" evidence="9">
    <location>
        <position position="179"/>
    </location>
    <ligand>
        <name>1-deoxy-D-xylulose 5-phosphate</name>
        <dbReference type="ChEBI" id="CHEBI:57792"/>
    </ligand>
</feature>
<dbReference type="InterPro" id="IPR036169">
    <property type="entry name" value="DXPR_C_sf"/>
</dbReference>
<feature type="binding site" evidence="9">
    <location>
        <position position="14"/>
    </location>
    <ligand>
        <name>NADPH</name>
        <dbReference type="ChEBI" id="CHEBI:57783"/>
    </ligand>
</feature>
<feature type="binding site" evidence="9">
    <location>
        <position position="127"/>
    </location>
    <ligand>
        <name>NADPH</name>
        <dbReference type="ChEBI" id="CHEBI:57783"/>
    </ligand>
</feature>
<dbReference type="Gene3D" id="3.40.50.720">
    <property type="entry name" value="NAD(P)-binding Rossmann-like Domain"/>
    <property type="match status" value="1"/>
</dbReference>
<feature type="binding site" evidence="9">
    <location>
        <position position="153"/>
    </location>
    <ligand>
        <name>Mn(2+)</name>
        <dbReference type="ChEBI" id="CHEBI:29035"/>
    </ligand>
</feature>
<dbReference type="InterPro" id="IPR036291">
    <property type="entry name" value="NAD(P)-bd_dom_sf"/>
</dbReference>
<feature type="binding site" evidence="9">
    <location>
        <position position="208"/>
    </location>
    <ligand>
        <name>NADPH</name>
        <dbReference type="ChEBI" id="CHEBI:57783"/>
    </ligand>
</feature>
<feature type="binding site" evidence="9">
    <location>
        <position position="13"/>
    </location>
    <ligand>
        <name>NADPH</name>
        <dbReference type="ChEBI" id="CHEBI:57783"/>
    </ligand>
</feature>
<evidence type="ECO:0000256" key="5">
    <source>
        <dbReference type="ARBA" id="ARBA00023002"/>
    </source>
</evidence>
<evidence type="ECO:0000256" key="9">
    <source>
        <dbReference type="HAMAP-Rule" id="MF_00183"/>
    </source>
</evidence>
<dbReference type="GO" id="GO:0030604">
    <property type="term" value="F:1-deoxy-D-xylulose-5-phosphate reductoisomerase activity"/>
    <property type="evidence" value="ECO:0007669"/>
    <property type="project" value="UniProtKB-EC"/>
</dbReference>
<keyword evidence="5 9" id="KW-0560">Oxidoreductase</keyword>
<feature type="binding site" evidence="9">
    <location>
        <position position="224"/>
    </location>
    <ligand>
        <name>Mn(2+)</name>
        <dbReference type="ChEBI" id="CHEBI:29035"/>
    </ligand>
</feature>
<feature type="binding site" evidence="9">
    <location>
        <position position="129"/>
    </location>
    <ligand>
        <name>NADPH</name>
        <dbReference type="ChEBI" id="CHEBI:57783"/>
    </ligand>
</feature>
<comment type="cofactor">
    <cofactor evidence="9">
        <name>Mg(2+)</name>
        <dbReference type="ChEBI" id="CHEBI:18420"/>
    </cofactor>
    <cofactor evidence="9">
        <name>Mn(2+)</name>
        <dbReference type="ChEBI" id="CHEBI:29035"/>
    </cofactor>
</comment>
<dbReference type="Proteomes" id="UP001595607">
    <property type="component" value="Unassembled WGS sequence"/>
</dbReference>
<keyword evidence="4 9" id="KW-0521">NADP</keyword>
<proteinExistence type="inferred from homology"/>
<keyword evidence="9" id="KW-0460">Magnesium</keyword>
<keyword evidence="7 9" id="KW-0414">Isoprene biosynthesis</keyword>
<dbReference type="PANTHER" id="PTHR30525">
    <property type="entry name" value="1-DEOXY-D-XYLULOSE 5-PHOSPHATE REDUCTOISOMERASE"/>
    <property type="match status" value="1"/>
</dbReference>
<dbReference type="HAMAP" id="MF_00183">
    <property type="entry name" value="DXP_reductoisom"/>
    <property type="match status" value="1"/>
</dbReference>
<comment type="function">
    <text evidence="9">Catalyzes the NADPH-dependent rearrangement and reduction of 1-deoxy-D-xylulose-5-phosphate (DXP) to 2-C-methyl-D-erythritol 4-phosphate (MEP).</text>
</comment>
<dbReference type="EMBL" id="JBHRVA010000003">
    <property type="protein sequence ID" value="MFC3303705.1"/>
    <property type="molecule type" value="Genomic_DNA"/>
</dbReference>
<evidence type="ECO:0000259" key="10">
    <source>
        <dbReference type="PROSITE" id="PS51082"/>
    </source>
</evidence>
<feature type="binding site" evidence="9">
    <location>
        <position position="12"/>
    </location>
    <ligand>
        <name>NADPH</name>
        <dbReference type="ChEBI" id="CHEBI:57783"/>
    </ligand>
</feature>
<feature type="binding site" evidence="9">
    <location>
        <position position="224"/>
    </location>
    <ligand>
        <name>1-deoxy-D-xylulose 5-phosphate</name>
        <dbReference type="ChEBI" id="CHEBI:57792"/>
    </ligand>
</feature>
<dbReference type="InterPro" id="IPR026877">
    <property type="entry name" value="DXPR_C"/>
</dbReference>
<dbReference type="InterPro" id="IPR013644">
    <property type="entry name" value="DXP_reductoisomerase_C"/>
</dbReference>
<dbReference type="InterPro" id="IPR013512">
    <property type="entry name" value="DXP_reductoisomerase_N"/>
</dbReference>
<gene>
    <name evidence="9 11" type="primary">dxr</name>
    <name evidence="11" type="ORF">ACFONP_13310</name>
</gene>
<protein>
    <recommendedName>
        <fullName evidence="9">1-deoxy-D-xylulose 5-phosphate reductoisomerase</fullName>
        <shortName evidence="9">DXP reductoisomerase</shortName>
        <ecNumber evidence="9">1.1.1.267</ecNumber>
    </recommendedName>
    <alternativeName>
        <fullName evidence="9">1-deoxyxylulose-5-phosphate reductoisomerase</fullName>
    </alternativeName>
    <alternativeName>
        <fullName evidence="9">2-C-methyl-D-erythritol 4-phosphate synthase</fullName>
    </alternativeName>
</protein>
<evidence type="ECO:0000256" key="1">
    <source>
        <dbReference type="ARBA" id="ARBA00005094"/>
    </source>
</evidence>
<dbReference type="InterPro" id="IPR003124">
    <property type="entry name" value="WH2_dom"/>
</dbReference>
<dbReference type="Pfam" id="PF13288">
    <property type="entry name" value="DXPR_C"/>
    <property type="match status" value="1"/>
</dbReference>
<feature type="binding site" evidence="9">
    <location>
        <position position="155"/>
    </location>
    <ligand>
        <name>Mn(2+)</name>
        <dbReference type="ChEBI" id="CHEBI:29035"/>
    </ligand>
</feature>
<comment type="pathway">
    <text evidence="1 9">Isoprenoid biosynthesis; isopentenyl diphosphate biosynthesis via DXP pathway; isopentenyl diphosphate from 1-deoxy-D-xylulose 5-phosphate: step 1/6.</text>
</comment>
<feature type="binding site" evidence="9">
    <location>
        <position position="221"/>
    </location>
    <ligand>
        <name>1-deoxy-D-xylulose 5-phosphate</name>
        <dbReference type="ChEBI" id="CHEBI:57792"/>
    </ligand>
</feature>
<accession>A0ABV7MG51</accession>
<keyword evidence="12" id="KW-1185">Reference proteome</keyword>
<feature type="binding site" evidence="9">
    <location>
        <position position="128"/>
    </location>
    <ligand>
        <name>1-deoxy-D-xylulose 5-phosphate</name>
        <dbReference type="ChEBI" id="CHEBI:57792"/>
    </ligand>
</feature>
<dbReference type="Gene3D" id="1.10.1740.10">
    <property type="match status" value="1"/>
</dbReference>
<keyword evidence="6 9" id="KW-0464">Manganese</keyword>
<feature type="domain" description="WH2" evidence="10">
    <location>
        <begin position="134"/>
        <end position="152"/>
    </location>
</feature>
<evidence type="ECO:0000256" key="2">
    <source>
        <dbReference type="ARBA" id="ARBA00006825"/>
    </source>
</evidence>
<comment type="catalytic activity">
    <reaction evidence="8">
        <text>2-C-methyl-D-erythritol 4-phosphate + NADP(+) = 1-deoxy-D-xylulose 5-phosphate + NADPH + H(+)</text>
        <dbReference type="Rhea" id="RHEA:13717"/>
        <dbReference type="ChEBI" id="CHEBI:15378"/>
        <dbReference type="ChEBI" id="CHEBI:57783"/>
        <dbReference type="ChEBI" id="CHEBI:57792"/>
        <dbReference type="ChEBI" id="CHEBI:58262"/>
        <dbReference type="ChEBI" id="CHEBI:58349"/>
        <dbReference type="EC" id="1.1.1.267"/>
    </reaction>
    <physiologicalReaction direction="right-to-left" evidence="8">
        <dbReference type="Rhea" id="RHEA:13719"/>
    </physiologicalReaction>
</comment>
<evidence type="ECO:0000256" key="8">
    <source>
        <dbReference type="ARBA" id="ARBA00048543"/>
    </source>
</evidence>
<name>A0ABV7MG51_9PROT</name>
<sequence>MLKRRATILGATGSVGQTTLNLIKAANEARDAEIEVVAVTANSKVDELAEAAIACRAEFAAIANPHAGEELAARLVGTGIKSGAGTQAVLDAAAMDADWVMAAIVGAAGIEPLLVAAERGADIAFANKECLVCAGDAVLAAIKKGGGKLLPVDSEHNAIFQVYDFDRPHRIRKLILTASGGPFRERERASLAEITPAEAVKHPNWSMGAKISVDSATMMNKGLERIEAAYIFPTPKEDIDIVVHPQSVIHSMVDYVDGSVLAQLGTPDMTIPVASALAWPDRINTPAEQLDLTKVGRMDFFPADEEQFPALRLARESLDEGGMATCVLNAANEVAVAAFLKGHLPFLDITGVTEHCLETVRSNHAGTGLAEILATDKLARDRAWARVEELAQRR</sequence>